<comment type="caution">
    <text evidence="2">The sequence shown here is derived from an EMBL/GenBank/DDBJ whole genome shotgun (WGS) entry which is preliminary data.</text>
</comment>
<protein>
    <submittedName>
        <fullName evidence="2">Uncharacterized protein</fullName>
    </submittedName>
</protein>
<feature type="region of interest" description="Disordered" evidence="1">
    <location>
        <begin position="1"/>
        <end position="28"/>
    </location>
</feature>
<keyword evidence="3" id="KW-1185">Reference proteome</keyword>
<name>A0AAV9X8F9_9PEZI</name>
<gene>
    <name evidence="2" type="ORF">TWF694_010789</name>
</gene>
<organism evidence="2 3">
    <name type="scientific">Orbilia ellipsospora</name>
    <dbReference type="NCBI Taxonomy" id="2528407"/>
    <lineage>
        <taxon>Eukaryota</taxon>
        <taxon>Fungi</taxon>
        <taxon>Dikarya</taxon>
        <taxon>Ascomycota</taxon>
        <taxon>Pezizomycotina</taxon>
        <taxon>Orbiliomycetes</taxon>
        <taxon>Orbiliales</taxon>
        <taxon>Orbiliaceae</taxon>
        <taxon>Orbilia</taxon>
    </lineage>
</organism>
<reference evidence="2 3" key="1">
    <citation type="submission" date="2019-10" db="EMBL/GenBank/DDBJ databases">
        <authorList>
            <person name="Palmer J.M."/>
        </authorList>
    </citation>
    <scope>NUCLEOTIDE SEQUENCE [LARGE SCALE GENOMIC DNA]</scope>
    <source>
        <strain evidence="2 3">TWF694</strain>
    </source>
</reference>
<evidence type="ECO:0000256" key="1">
    <source>
        <dbReference type="SAM" id="MobiDB-lite"/>
    </source>
</evidence>
<feature type="compositionally biased region" description="Pro residues" evidence="1">
    <location>
        <begin position="11"/>
        <end position="22"/>
    </location>
</feature>
<dbReference type="EMBL" id="JAVHJO010000008">
    <property type="protein sequence ID" value="KAK6537891.1"/>
    <property type="molecule type" value="Genomic_DNA"/>
</dbReference>
<evidence type="ECO:0000313" key="3">
    <source>
        <dbReference type="Proteomes" id="UP001365542"/>
    </source>
</evidence>
<dbReference type="Proteomes" id="UP001365542">
    <property type="component" value="Unassembled WGS sequence"/>
</dbReference>
<evidence type="ECO:0000313" key="2">
    <source>
        <dbReference type="EMBL" id="KAK6537891.1"/>
    </source>
</evidence>
<accession>A0AAV9X8F9</accession>
<sequence>MSSLTGSNTPPTTPETIKPPPQSLEDFTKEHAHSSNDCLWMYELLLSAAKAENPTYHIQVLYHKRGGDLTLTTAIFESGKFPMRDLEVYLASVDLRAVILCHRESSRIDPQVFNILWANLGIDVPSMRLHFDYKRFRYEKGCSEVIQKHLKEEQGKIEEMWRFGGRWNPIRLPSESRNSILRLGIDSECLSVYSRKGVSKEILSDNACRCEE</sequence>
<proteinExistence type="predicted"/>
<dbReference type="AlphaFoldDB" id="A0AAV9X8F9"/>